<sequence length="470" mass="51681">MNKKVISLLLAVLMLLTTIPLNAFAKENNVTEADGELKIETREIGGKSYFYVPIGPLDSKTKNKSMFGLFSIKPNVPTKPGAGQLINASAGLVWQTDDMTFDDMKFPKDGFEAKLILGEGPRTGVTIAKAVVTEPAPAGSKLDGHNNQFITTDDYQVGDENIGCAIVFENKLVANARVSGKFSNKDITGGKCYYFVVTQISMPAYTAEWYDNDSSTRPSINASIFSGVNKEEKIEVFKENLKYGSICDKTPRYIDEYDMEGNHIGMQDFIPTGAINEGALTMSPGQGAKAKGRFNYYEGANGNVDLTNTKQGKIPSFTKWIIVNGQPVQNTYPTYFYNLVGDNNHLWRFQMRQELKVNFDANGGTWKAGKAPDEQIIGHSMKLGETWAGINSITIPAGTELEGSDFSGWSKSKDGPVINNMQDEIITENTTFYAIYNNSAFDPAHVEKMVVKEQPTKLVYTEGEKLALAG</sequence>
<proteinExistence type="predicted"/>
<organism evidence="2 3">
    <name type="scientific">Peptoniphilus hominis</name>
    <name type="common">ex Hitch et al. 2025</name>
    <dbReference type="NCBI Taxonomy" id="3133174"/>
    <lineage>
        <taxon>Bacteria</taxon>
        <taxon>Bacillati</taxon>
        <taxon>Bacillota</taxon>
        <taxon>Tissierellia</taxon>
        <taxon>Tissierellales</taxon>
        <taxon>Peptoniphilaceae</taxon>
        <taxon>Peptoniphilus</taxon>
    </lineage>
</organism>
<feature type="signal peptide" evidence="1">
    <location>
        <begin position="1"/>
        <end position="25"/>
    </location>
</feature>
<dbReference type="EMBL" id="JBBMFO010000055">
    <property type="protein sequence ID" value="MEQ2401847.1"/>
    <property type="molecule type" value="Genomic_DNA"/>
</dbReference>
<evidence type="ECO:0000313" key="3">
    <source>
        <dbReference type="Proteomes" id="UP001447979"/>
    </source>
</evidence>
<dbReference type="InterPro" id="IPR042229">
    <property type="entry name" value="Listeria/Bacterioides_rpt_sf"/>
</dbReference>
<dbReference type="Proteomes" id="UP001447979">
    <property type="component" value="Unassembled WGS sequence"/>
</dbReference>
<evidence type="ECO:0000256" key="1">
    <source>
        <dbReference type="SAM" id="SignalP"/>
    </source>
</evidence>
<keyword evidence="1" id="KW-0732">Signal</keyword>
<reference evidence="2 3" key="1">
    <citation type="submission" date="2024-03" db="EMBL/GenBank/DDBJ databases">
        <title>Human intestinal bacterial collection.</title>
        <authorList>
            <person name="Pauvert C."/>
            <person name="Hitch T.C.A."/>
            <person name="Clavel T."/>
        </authorList>
    </citation>
    <scope>NUCLEOTIDE SEQUENCE [LARGE SCALE GENOMIC DNA]</scope>
    <source>
        <strain evidence="2 3">CLA-SR-H025</strain>
    </source>
</reference>
<accession>A0ABV1CJZ6</accession>
<name>A0ABV1CJZ6_9FIRM</name>
<feature type="non-terminal residue" evidence="2">
    <location>
        <position position="470"/>
    </location>
</feature>
<dbReference type="RefSeq" id="WP_349171629.1">
    <property type="nucleotide sequence ID" value="NZ_JBBMFO010000055.1"/>
</dbReference>
<protein>
    <submittedName>
        <fullName evidence="2">Uncharacterized protein</fullName>
    </submittedName>
</protein>
<evidence type="ECO:0000313" key="2">
    <source>
        <dbReference type="EMBL" id="MEQ2401847.1"/>
    </source>
</evidence>
<feature type="chain" id="PRO_5045492766" evidence="1">
    <location>
        <begin position="26"/>
        <end position="470"/>
    </location>
</feature>
<dbReference type="Gene3D" id="2.60.40.4270">
    <property type="entry name" value="Listeria-Bacteroides repeat domain"/>
    <property type="match status" value="1"/>
</dbReference>
<gene>
    <name evidence="2" type="ORF">WMO19_09595</name>
</gene>
<keyword evidence="3" id="KW-1185">Reference proteome</keyword>
<comment type="caution">
    <text evidence="2">The sequence shown here is derived from an EMBL/GenBank/DDBJ whole genome shotgun (WGS) entry which is preliminary data.</text>
</comment>